<keyword evidence="1" id="KW-0812">Transmembrane</keyword>
<evidence type="ECO:0000256" key="1">
    <source>
        <dbReference type="SAM" id="Phobius"/>
    </source>
</evidence>
<keyword evidence="1" id="KW-1133">Transmembrane helix</keyword>
<dbReference type="Proteomes" id="UP000177165">
    <property type="component" value="Unassembled WGS sequence"/>
</dbReference>
<evidence type="ECO:0000313" key="2">
    <source>
        <dbReference type="EMBL" id="OGY78362.1"/>
    </source>
</evidence>
<sequence length="122" mass="13917">MPKFFLLSRLNIARHAIIANRWWLTLRLHTLLVRVILLGAIVATGIVYLGLTNTITTTGFQVDQLTKQTEELRRENHKLQLDVARFSTLATVEKRGKELGLVSTQGIEYLNTETDIALQFQK</sequence>
<proteinExistence type="predicted"/>
<keyword evidence="1" id="KW-0472">Membrane</keyword>
<evidence type="ECO:0000313" key="3">
    <source>
        <dbReference type="Proteomes" id="UP000177165"/>
    </source>
</evidence>
<comment type="caution">
    <text evidence="2">The sequence shown here is derived from an EMBL/GenBank/DDBJ whole genome shotgun (WGS) entry which is preliminary data.</text>
</comment>
<protein>
    <recommendedName>
        <fullName evidence="4">Cell division protein FtsL</fullName>
    </recommendedName>
</protein>
<reference evidence="2 3" key="1">
    <citation type="journal article" date="2016" name="Nat. Commun.">
        <title>Thousands of microbial genomes shed light on interconnected biogeochemical processes in an aquifer system.</title>
        <authorList>
            <person name="Anantharaman K."/>
            <person name="Brown C.T."/>
            <person name="Hug L.A."/>
            <person name="Sharon I."/>
            <person name="Castelle C.J."/>
            <person name="Probst A.J."/>
            <person name="Thomas B.C."/>
            <person name="Singh A."/>
            <person name="Wilkins M.J."/>
            <person name="Karaoz U."/>
            <person name="Brodie E.L."/>
            <person name="Williams K.H."/>
            <person name="Hubbard S.S."/>
            <person name="Banfield J.F."/>
        </authorList>
    </citation>
    <scope>NUCLEOTIDE SEQUENCE [LARGE SCALE GENOMIC DNA]</scope>
</reference>
<feature type="transmembrane region" description="Helical" evidence="1">
    <location>
        <begin position="31"/>
        <end position="51"/>
    </location>
</feature>
<dbReference type="EMBL" id="MHKB01000016">
    <property type="protein sequence ID" value="OGY78362.1"/>
    <property type="molecule type" value="Genomic_DNA"/>
</dbReference>
<dbReference type="STRING" id="1798540.A3B74_01220"/>
<gene>
    <name evidence="2" type="ORF">A3B74_01220</name>
</gene>
<dbReference type="AlphaFoldDB" id="A0A1G2AN97"/>
<organism evidence="2 3">
    <name type="scientific">Candidatus Kerfeldbacteria bacterium RIFCSPHIGHO2_02_FULL_42_14</name>
    <dbReference type="NCBI Taxonomy" id="1798540"/>
    <lineage>
        <taxon>Bacteria</taxon>
        <taxon>Candidatus Kerfeldiibacteriota</taxon>
    </lineage>
</organism>
<name>A0A1G2AN97_9BACT</name>
<evidence type="ECO:0008006" key="4">
    <source>
        <dbReference type="Google" id="ProtNLM"/>
    </source>
</evidence>
<accession>A0A1G2AN97</accession>